<protein>
    <recommendedName>
        <fullName evidence="19">Bifunctional NAD(P)H-hydrate repair enzyme</fullName>
    </recommendedName>
    <alternativeName>
        <fullName evidence="19">Nicotinamide nucleotide repair protein</fullName>
    </alternativeName>
    <domain>
        <recommendedName>
            <fullName evidence="19">ADP-dependent (S)-NAD(P)H-hydrate dehydratase</fullName>
            <ecNumber evidence="19">4.2.1.136</ecNumber>
        </recommendedName>
        <alternativeName>
            <fullName evidence="19">ADP-dependent NAD(P)HX dehydratase</fullName>
        </alternativeName>
    </domain>
    <domain>
        <recommendedName>
            <fullName evidence="19">NAD(P)H-hydrate epimerase</fullName>
            <ecNumber evidence="19">5.1.99.6</ecNumber>
        </recommendedName>
    </domain>
</protein>
<evidence type="ECO:0000313" key="23">
    <source>
        <dbReference type="Proteomes" id="UP000606494"/>
    </source>
</evidence>
<evidence type="ECO:0000256" key="19">
    <source>
        <dbReference type="PIRNR" id="PIRNR017184"/>
    </source>
</evidence>
<dbReference type="PROSITE" id="PS01050">
    <property type="entry name" value="YJEF_C_2"/>
    <property type="match status" value="1"/>
</dbReference>
<dbReference type="EC" id="4.2.1.136" evidence="19"/>
<feature type="binding site" evidence="17">
    <location>
        <position position="380"/>
    </location>
    <ligand>
        <name>(6S)-NADPHX</name>
        <dbReference type="ChEBI" id="CHEBI:64076"/>
    </ligand>
</feature>
<evidence type="ECO:0000256" key="17">
    <source>
        <dbReference type="HAMAP-Rule" id="MF_01965"/>
    </source>
</evidence>
<evidence type="ECO:0000313" key="22">
    <source>
        <dbReference type="EMBL" id="MBD1425464.1"/>
    </source>
</evidence>
<gene>
    <name evidence="18" type="primary">nnrE</name>
    <name evidence="17" type="synonym">nnrD</name>
    <name evidence="22" type="ORF">H8B17_07730</name>
</gene>
<evidence type="ECO:0000256" key="9">
    <source>
        <dbReference type="ARBA" id="ARBA00022958"/>
    </source>
</evidence>
<evidence type="ECO:0000256" key="5">
    <source>
        <dbReference type="ARBA" id="ARBA00022723"/>
    </source>
</evidence>
<feature type="binding site" evidence="18">
    <location>
        <position position="157"/>
    </location>
    <ligand>
        <name>(6S)-NADPHX</name>
        <dbReference type="ChEBI" id="CHEBI:64076"/>
    </ligand>
</feature>
<feature type="binding site" evidence="17">
    <location>
        <begin position="415"/>
        <end position="419"/>
    </location>
    <ligand>
        <name>AMP</name>
        <dbReference type="ChEBI" id="CHEBI:456215"/>
    </ligand>
</feature>
<dbReference type="PANTHER" id="PTHR12592">
    <property type="entry name" value="ATP-DEPENDENT (S)-NAD(P)H-HYDRATE DEHYDRATASE FAMILY MEMBER"/>
    <property type="match status" value="1"/>
</dbReference>
<dbReference type="Pfam" id="PF01256">
    <property type="entry name" value="Carb_kinase"/>
    <property type="match status" value="1"/>
</dbReference>
<evidence type="ECO:0000256" key="8">
    <source>
        <dbReference type="ARBA" id="ARBA00022857"/>
    </source>
</evidence>
<feature type="domain" description="YjeF C-terminal" evidence="20">
    <location>
        <begin position="225"/>
        <end position="504"/>
    </location>
</feature>
<dbReference type="EC" id="5.1.99.6" evidence="19"/>
<evidence type="ECO:0000256" key="6">
    <source>
        <dbReference type="ARBA" id="ARBA00022741"/>
    </source>
</evidence>
<dbReference type="InterPro" id="IPR036652">
    <property type="entry name" value="YjeF_N_dom_sf"/>
</dbReference>
<feature type="binding site" evidence="17">
    <location>
        <position position="445"/>
    </location>
    <ligand>
        <name>(6S)-NADPHX</name>
        <dbReference type="ChEBI" id="CHEBI:64076"/>
    </ligand>
</feature>
<comment type="function">
    <text evidence="18">Catalyzes the epimerization of the S- and R-forms of NAD(P)HX, a damaged form of NAD(P)H that is a result of enzymatic or heat-dependent hydration. This is a prerequisite for the S-specific NAD(P)H-hydrate dehydratase to allow the repair of both epimers of NAD(P)HX.</text>
</comment>
<dbReference type="InterPro" id="IPR030677">
    <property type="entry name" value="Nnr"/>
</dbReference>
<feature type="binding site" evidence="17">
    <location>
        <position position="444"/>
    </location>
    <ligand>
        <name>AMP</name>
        <dbReference type="ChEBI" id="CHEBI:456215"/>
    </ligand>
</feature>
<feature type="binding site" evidence="18">
    <location>
        <position position="59"/>
    </location>
    <ligand>
        <name>K(+)</name>
        <dbReference type="ChEBI" id="CHEBI:29103"/>
    </ligand>
</feature>
<keyword evidence="7 17" id="KW-0067">ATP-binding</keyword>
<dbReference type="SUPFAM" id="SSF64153">
    <property type="entry name" value="YjeF N-terminal domain-like"/>
    <property type="match status" value="1"/>
</dbReference>
<dbReference type="InterPro" id="IPR004443">
    <property type="entry name" value="YjeF_N_dom"/>
</dbReference>
<comment type="similarity">
    <text evidence="17">Belongs to the NnrD/CARKD family.</text>
</comment>
<dbReference type="Gene3D" id="3.40.1190.20">
    <property type="match status" value="1"/>
</dbReference>
<evidence type="ECO:0000256" key="15">
    <source>
        <dbReference type="ARBA" id="ARBA00048238"/>
    </source>
</evidence>
<comment type="function">
    <text evidence="14 19">Bifunctional enzyme that catalyzes the epimerization of the S- and R-forms of NAD(P)HX and the dehydration of the S-form of NAD(P)HX at the expense of ADP, which is converted to AMP. This allows the repair of both epimers of NAD(P)HX, a damaged form of NAD(P)H that is a result of enzymatic or heat-dependent hydration.</text>
</comment>
<dbReference type="PROSITE" id="PS51383">
    <property type="entry name" value="YJEF_C_3"/>
    <property type="match status" value="1"/>
</dbReference>
<dbReference type="InterPro" id="IPR017953">
    <property type="entry name" value="Carbohydrate_kinase_pred_CS"/>
</dbReference>
<evidence type="ECO:0000256" key="7">
    <source>
        <dbReference type="ARBA" id="ARBA00022840"/>
    </source>
</evidence>
<accession>A0ABR7Y2D8</accession>
<dbReference type="HAMAP" id="MF_01965">
    <property type="entry name" value="NADHX_dehydratase"/>
    <property type="match status" value="1"/>
</dbReference>
<feature type="binding site" evidence="18">
    <location>
        <begin position="128"/>
        <end position="134"/>
    </location>
    <ligand>
        <name>(6S)-NADPHX</name>
        <dbReference type="ChEBI" id="CHEBI:64076"/>
    </ligand>
</feature>
<keyword evidence="12 17" id="KW-0456">Lyase</keyword>
<dbReference type="InterPro" id="IPR000631">
    <property type="entry name" value="CARKD"/>
</dbReference>
<comment type="caution">
    <text evidence="22">The sequence shown here is derived from an EMBL/GenBank/DDBJ whole genome shotgun (WGS) entry which is preliminary data.</text>
</comment>
<evidence type="ECO:0000259" key="20">
    <source>
        <dbReference type="PROSITE" id="PS51383"/>
    </source>
</evidence>
<evidence type="ECO:0000256" key="14">
    <source>
        <dbReference type="ARBA" id="ARBA00025153"/>
    </source>
</evidence>
<keyword evidence="5 18" id="KW-0479">Metal-binding</keyword>
<evidence type="ECO:0000256" key="3">
    <source>
        <dbReference type="ARBA" id="ARBA00006001"/>
    </source>
</evidence>
<evidence type="ECO:0000256" key="2">
    <source>
        <dbReference type="ARBA" id="ARBA00000909"/>
    </source>
</evidence>
<comment type="catalytic activity">
    <reaction evidence="2 18 19">
        <text>(6R)-NADPHX = (6S)-NADPHX</text>
        <dbReference type="Rhea" id="RHEA:32227"/>
        <dbReference type="ChEBI" id="CHEBI:64076"/>
        <dbReference type="ChEBI" id="CHEBI:64077"/>
        <dbReference type="EC" id="5.1.99.6"/>
    </reaction>
</comment>
<keyword evidence="10 17" id="KW-0520">NAD</keyword>
<keyword evidence="9 18" id="KW-0630">Potassium</keyword>
<dbReference type="CDD" id="cd01171">
    <property type="entry name" value="YXKO-related"/>
    <property type="match status" value="1"/>
</dbReference>
<evidence type="ECO:0000256" key="12">
    <source>
        <dbReference type="ARBA" id="ARBA00023239"/>
    </source>
</evidence>
<dbReference type="PANTHER" id="PTHR12592:SF0">
    <property type="entry name" value="ATP-DEPENDENT (S)-NAD(P)H-HYDRATE DEHYDRATASE"/>
    <property type="match status" value="1"/>
</dbReference>
<sequence>MKILSTADIYKWEQATMSSQNLEPAELMERAAGALFQAIQQYIGERQGSFTILCGFGNNGGDGLAVGRMLHNAGHLVKIYLLNHIAYSPENEINQERLREIGITISSFTPESTLEFQGKSVVIDALFGYGLSRPLDDSWKPLLHQINSASNPVLSVDIPSGLFADKPTPIEAPIIQANITYTFACPKLSLLFPKYALFTGFFQVLDIGLSQNIQNTLSTTYRYIQKEDVQILIRPLQKFSHKGTYGHAYIAGGRHGSIGAIILASKAALKTGCGLVTAYIPACGYTILQSAFPEAQVQTDPLDTHISMFSEYITKFDAIGLGMGAGTHTDTENALYQLFERFKLMSEIPPLLFDADAINILAKNPDWHPFIPPRSILTPHPRELERLIGRWADDFEKLEKVRDWSCRYQQIVVVKGAYSAIILPDGTTHFNSTGNPGMATAGSGDVLSGVITSLLTQGYPPTDAALLGVYLHGLAGDIAAVSIHEKSITATDIINHLSAAWQFLQNPYTSPI</sequence>
<comment type="similarity">
    <text evidence="18">Belongs to the NnrE/AIBP family.</text>
</comment>
<feature type="binding site" evidence="17">
    <location>
        <position position="260"/>
    </location>
    <ligand>
        <name>(6S)-NADPHX</name>
        <dbReference type="ChEBI" id="CHEBI:64076"/>
    </ligand>
</feature>
<comment type="similarity">
    <text evidence="4 19">In the C-terminal section; belongs to the NnrD/CARKD family.</text>
</comment>
<dbReference type="RefSeq" id="WP_190308624.1">
    <property type="nucleotide sequence ID" value="NZ_JACNYK010000002.1"/>
</dbReference>
<keyword evidence="8 17" id="KW-0521">NADP</keyword>
<comment type="cofactor">
    <cofactor evidence="18 19">
        <name>K(+)</name>
        <dbReference type="ChEBI" id="CHEBI:29103"/>
    </cofactor>
    <text evidence="18 19">Binds 1 potassium ion per subunit.</text>
</comment>
<feature type="binding site" evidence="18">
    <location>
        <begin position="58"/>
        <end position="62"/>
    </location>
    <ligand>
        <name>(6S)-NADPHX</name>
        <dbReference type="ChEBI" id="CHEBI:64076"/>
    </ligand>
</feature>
<keyword evidence="6 17" id="KW-0547">Nucleotide-binding</keyword>
<comment type="catalytic activity">
    <reaction evidence="15 17 19">
        <text>(6S)-NADHX + ADP = AMP + phosphate + NADH + H(+)</text>
        <dbReference type="Rhea" id="RHEA:32223"/>
        <dbReference type="ChEBI" id="CHEBI:15378"/>
        <dbReference type="ChEBI" id="CHEBI:43474"/>
        <dbReference type="ChEBI" id="CHEBI:57945"/>
        <dbReference type="ChEBI" id="CHEBI:64074"/>
        <dbReference type="ChEBI" id="CHEBI:456215"/>
        <dbReference type="ChEBI" id="CHEBI:456216"/>
        <dbReference type="EC" id="4.2.1.136"/>
    </reaction>
</comment>
<reference evidence="22 23" key="1">
    <citation type="submission" date="2020-08" db="EMBL/GenBank/DDBJ databases">
        <title>Sphingobacterium sp. DN00404 isolated from aquaculture water.</title>
        <authorList>
            <person name="Zhang M."/>
        </authorList>
    </citation>
    <scope>NUCLEOTIDE SEQUENCE [LARGE SCALE GENOMIC DNA]</scope>
    <source>
        <strain evidence="22 23">KCTC 32294</strain>
    </source>
</reference>
<comment type="cofactor">
    <cofactor evidence="17">
        <name>Mg(2+)</name>
        <dbReference type="ChEBI" id="CHEBI:18420"/>
    </cofactor>
</comment>
<evidence type="ECO:0000256" key="16">
    <source>
        <dbReference type="ARBA" id="ARBA00049209"/>
    </source>
</evidence>
<dbReference type="PROSITE" id="PS51385">
    <property type="entry name" value="YJEF_N"/>
    <property type="match status" value="1"/>
</dbReference>
<feature type="binding site" evidence="17">
    <location>
        <position position="324"/>
    </location>
    <ligand>
        <name>(6S)-NADPHX</name>
        <dbReference type="ChEBI" id="CHEBI:64076"/>
    </ligand>
</feature>
<dbReference type="Proteomes" id="UP000606494">
    <property type="component" value="Unassembled WGS sequence"/>
</dbReference>
<feature type="domain" description="YjeF N-terminal" evidence="21">
    <location>
        <begin position="9"/>
        <end position="215"/>
    </location>
</feature>
<evidence type="ECO:0000256" key="10">
    <source>
        <dbReference type="ARBA" id="ARBA00023027"/>
    </source>
</evidence>
<feature type="binding site" evidence="18">
    <location>
        <position position="124"/>
    </location>
    <ligand>
        <name>K(+)</name>
        <dbReference type="ChEBI" id="CHEBI:29103"/>
    </ligand>
</feature>
<comment type="catalytic activity">
    <reaction evidence="16 17 19">
        <text>(6S)-NADPHX + ADP = AMP + phosphate + NADPH + H(+)</text>
        <dbReference type="Rhea" id="RHEA:32235"/>
        <dbReference type="ChEBI" id="CHEBI:15378"/>
        <dbReference type="ChEBI" id="CHEBI:43474"/>
        <dbReference type="ChEBI" id="CHEBI:57783"/>
        <dbReference type="ChEBI" id="CHEBI:64076"/>
        <dbReference type="ChEBI" id="CHEBI:456215"/>
        <dbReference type="ChEBI" id="CHEBI:456216"/>
        <dbReference type="EC" id="4.2.1.136"/>
    </reaction>
</comment>
<dbReference type="InterPro" id="IPR029056">
    <property type="entry name" value="Ribokinase-like"/>
</dbReference>
<keyword evidence="23" id="KW-1185">Reference proteome</keyword>
<keyword evidence="11 18" id="KW-0413">Isomerase</keyword>
<keyword evidence="13" id="KW-0511">Multifunctional enzyme</keyword>
<dbReference type="HAMAP" id="MF_01966">
    <property type="entry name" value="NADHX_epimerase"/>
    <property type="match status" value="1"/>
</dbReference>
<feature type="binding site" evidence="18">
    <location>
        <position position="160"/>
    </location>
    <ligand>
        <name>K(+)</name>
        <dbReference type="ChEBI" id="CHEBI:29103"/>
    </ligand>
</feature>
<evidence type="ECO:0000256" key="11">
    <source>
        <dbReference type="ARBA" id="ARBA00023235"/>
    </source>
</evidence>
<evidence type="ECO:0000256" key="18">
    <source>
        <dbReference type="HAMAP-Rule" id="MF_01966"/>
    </source>
</evidence>
<name>A0ABR7Y2D8_9SPHI</name>
<proteinExistence type="inferred from homology"/>
<dbReference type="Gene3D" id="3.40.50.10260">
    <property type="entry name" value="YjeF N-terminal domain"/>
    <property type="match status" value="1"/>
</dbReference>
<comment type="caution">
    <text evidence="18">Lacks conserved residue(s) required for the propagation of feature annotation.</text>
</comment>
<dbReference type="SUPFAM" id="SSF53613">
    <property type="entry name" value="Ribokinase-like"/>
    <property type="match status" value="1"/>
</dbReference>
<evidence type="ECO:0000256" key="13">
    <source>
        <dbReference type="ARBA" id="ARBA00023268"/>
    </source>
</evidence>
<dbReference type="NCBIfam" id="TIGR00197">
    <property type="entry name" value="yjeF_nterm"/>
    <property type="match status" value="1"/>
</dbReference>
<dbReference type="PIRSF" id="PIRSF017184">
    <property type="entry name" value="Nnr"/>
    <property type="match status" value="1"/>
</dbReference>
<dbReference type="Pfam" id="PF03853">
    <property type="entry name" value="YjeF_N"/>
    <property type="match status" value="1"/>
</dbReference>
<evidence type="ECO:0000256" key="1">
    <source>
        <dbReference type="ARBA" id="ARBA00000013"/>
    </source>
</evidence>
<organism evidence="22 23">
    <name type="scientific">Sphingobacterium arenae</name>
    <dbReference type="NCBI Taxonomy" id="1280598"/>
    <lineage>
        <taxon>Bacteria</taxon>
        <taxon>Pseudomonadati</taxon>
        <taxon>Bacteroidota</taxon>
        <taxon>Sphingobacteriia</taxon>
        <taxon>Sphingobacteriales</taxon>
        <taxon>Sphingobacteriaceae</taxon>
        <taxon>Sphingobacterium</taxon>
    </lineage>
</organism>
<evidence type="ECO:0000256" key="4">
    <source>
        <dbReference type="ARBA" id="ARBA00009524"/>
    </source>
</evidence>
<comment type="catalytic activity">
    <reaction evidence="1 18 19">
        <text>(6R)-NADHX = (6S)-NADHX</text>
        <dbReference type="Rhea" id="RHEA:32215"/>
        <dbReference type="ChEBI" id="CHEBI:64074"/>
        <dbReference type="ChEBI" id="CHEBI:64075"/>
        <dbReference type="EC" id="5.1.99.6"/>
    </reaction>
</comment>
<evidence type="ECO:0000259" key="21">
    <source>
        <dbReference type="PROSITE" id="PS51385"/>
    </source>
</evidence>
<comment type="subunit">
    <text evidence="17">Homotetramer.</text>
</comment>
<dbReference type="EMBL" id="JACNYK010000002">
    <property type="protein sequence ID" value="MBD1425464.1"/>
    <property type="molecule type" value="Genomic_DNA"/>
</dbReference>
<dbReference type="NCBIfam" id="TIGR00196">
    <property type="entry name" value="yjeF_cterm"/>
    <property type="match status" value="1"/>
</dbReference>
<comment type="similarity">
    <text evidence="3 19">In the N-terminal section; belongs to the NnrE/AIBP family.</text>
</comment>
<comment type="function">
    <text evidence="17">Catalyzes the dehydration of the S-form of NAD(P)HX at the expense of ADP, which is converted to AMP. Together with NAD(P)HX epimerase, which catalyzes the epimerization of the S- and R-forms, the enzyme allows the repair of both epimers of NAD(P)HX, a damaged form of NAD(P)H that is a result of enzymatic or heat-dependent hydration.</text>
</comment>